<keyword evidence="3" id="KW-1185">Reference proteome</keyword>
<feature type="compositionally biased region" description="Low complexity" evidence="1">
    <location>
        <begin position="195"/>
        <end position="216"/>
    </location>
</feature>
<accession>A0A7J6LH31</accession>
<gene>
    <name evidence="2" type="ORF">FOL47_007909</name>
</gene>
<evidence type="ECO:0000313" key="3">
    <source>
        <dbReference type="Proteomes" id="UP000591131"/>
    </source>
</evidence>
<feature type="region of interest" description="Disordered" evidence="1">
    <location>
        <begin position="187"/>
        <end position="221"/>
    </location>
</feature>
<evidence type="ECO:0000256" key="1">
    <source>
        <dbReference type="SAM" id="MobiDB-lite"/>
    </source>
</evidence>
<organism evidence="2 3">
    <name type="scientific">Perkinsus chesapeaki</name>
    <name type="common">Clam parasite</name>
    <name type="synonym">Perkinsus andrewsi</name>
    <dbReference type="NCBI Taxonomy" id="330153"/>
    <lineage>
        <taxon>Eukaryota</taxon>
        <taxon>Sar</taxon>
        <taxon>Alveolata</taxon>
        <taxon>Perkinsozoa</taxon>
        <taxon>Perkinsea</taxon>
        <taxon>Perkinsida</taxon>
        <taxon>Perkinsidae</taxon>
        <taxon>Perkinsus</taxon>
    </lineage>
</organism>
<dbReference type="Proteomes" id="UP000591131">
    <property type="component" value="Unassembled WGS sequence"/>
</dbReference>
<protein>
    <submittedName>
        <fullName evidence="2">Uncharacterized protein</fullName>
    </submittedName>
</protein>
<reference evidence="2 3" key="1">
    <citation type="submission" date="2020-04" db="EMBL/GenBank/DDBJ databases">
        <title>Perkinsus chesapeaki whole genome sequence.</title>
        <authorList>
            <person name="Bogema D.R."/>
        </authorList>
    </citation>
    <scope>NUCLEOTIDE SEQUENCE [LARGE SCALE GENOMIC DNA]</scope>
    <source>
        <strain evidence="2">ATCC PRA-425</strain>
    </source>
</reference>
<dbReference type="EMBL" id="JAAPAO010000488">
    <property type="protein sequence ID" value="KAF4658582.1"/>
    <property type="molecule type" value="Genomic_DNA"/>
</dbReference>
<name>A0A7J6LH31_PERCH</name>
<evidence type="ECO:0000313" key="2">
    <source>
        <dbReference type="EMBL" id="KAF4658582.1"/>
    </source>
</evidence>
<dbReference type="AlphaFoldDB" id="A0A7J6LH31"/>
<sequence>MRHSSLAVDTVDAAKRRSCLRRLCSTLLSPPLTARMCNPDRNRSRYCHSNTLINNCCCQSLSTMMLRLLILIGGTCDLVCGQGAVPLGYYSHKIGNYFNYIFIQTPDELSGQLEVQWVRIVFNVVKFTYDEATGLINLASSTFPNDDKSFPYVLYRWRLKYDKTTKEIRLYAPEGEVSFVKKTRRLRNPSHHETTTTTTTTTTPHPTYPTPHRTCTSPKHDKLTNGTSSAIYFFDDTLNGEFRTNRHVHIRFERMKYIRSEASINRTQDIIPDWPSLLEYPYVDFNFRLLYDIDDEAAIMVGEDESHTVFAPSNCH</sequence>
<proteinExistence type="predicted"/>
<comment type="caution">
    <text evidence="2">The sequence shown here is derived from an EMBL/GenBank/DDBJ whole genome shotgun (WGS) entry which is preliminary data.</text>
</comment>